<dbReference type="PROSITE" id="PS51805">
    <property type="entry name" value="EPHD"/>
    <property type="match status" value="1"/>
</dbReference>
<dbReference type="GO" id="GO:0008270">
    <property type="term" value="F:zinc ion binding"/>
    <property type="evidence" value="ECO:0007669"/>
    <property type="project" value="UniProtKB-KW"/>
</dbReference>
<dbReference type="Gene3D" id="3.30.40.10">
    <property type="entry name" value="Zinc/RING finger domain, C3HC4 (zinc finger)"/>
    <property type="match status" value="2"/>
</dbReference>
<evidence type="ECO:0000313" key="7">
    <source>
        <dbReference type="EMBL" id="KFP79761.1"/>
    </source>
</evidence>
<evidence type="ECO:0000256" key="4">
    <source>
        <dbReference type="PROSITE-ProRule" id="PRU00175"/>
    </source>
</evidence>
<name>A0A091MQR2_9PASS</name>
<dbReference type="InterPro" id="IPR001841">
    <property type="entry name" value="Znf_RING"/>
</dbReference>
<evidence type="ECO:0000313" key="8">
    <source>
        <dbReference type="Proteomes" id="UP000053537"/>
    </source>
</evidence>
<keyword evidence="3" id="KW-0862">Zinc</keyword>
<evidence type="ECO:0000259" key="6">
    <source>
        <dbReference type="PROSITE" id="PS51805"/>
    </source>
</evidence>
<evidence type="ECO:0000259" key="5">
    <source>
        <dbReference type="PROSITE" id="PS50089"/>
    </source>
</evidence>
<dbReference type="PROSITE" id="PS50089">
    <property type="entry name" value="ZF_RING_2"/>
    <property type="match status" value="1"/>
</dbReference>
<gene>
    <name evidence="7" type="ORF">N310_03803</name>
</gene>
<dbReference type="GO" id="GO:0005634">
    <property type="term" value="C:nucleus"/>
    <property type="evidence" value="ECO:0007669"/>
    <property type="project" value="TreeGrafter"/>
</dbReference>
<dbReference type="AlphaFoldDB" id="A0A091MQR2"/>
<dbReference type="Pfam" id="PF13771">
    <property type="entry name" value="zf-HC5HC2H"/>
    <property type="match status" value="1"/>
</dbReference>
<dbReference type="InterPro" id="IPR051188">
    <property type="entry name" value="PHD-type_Zinc_Finger"/>
</dbReference>
<evidence type="ECO:0000256" key="1">
    <source>
        <dbReference type="ARBA" id="ARBA00022723"/>
    </source>
</evidence>
<protein>
    <submittedName>
        <fullName evidence="7">PHD finger protein 7</fullName>
    </submittedName>
</protein>
<dbReference type="SMART" id="SM00249">
    <property type="entry name" value="PHD"/>
    <property type="match status" value="2"/>
</dbReference>
<organism evidence="7 8">
    <name type="scientific">Acanthisitta chloris</name>
    <name type="common">rifleman</name>
    <dbReference type="NCBI Taxonomy" id="57068"/>
    <lineage>
        <taxon>Eukaryota</taxon>
        <taxon>Metazoa</taxon>
        <taxon>Chordata</taxon>
        <taxon>Craniata</taxon>
        <taxon>Vertebrata</taxon>
        <taxon>Euteleostomi</taxon>
        <taxon>Archelosauria</taxon>
        <taxon>Archosauria</taxon>
        <taxon>Dinosauria</taxon>
        <taxon>Saurischia</taxon>
        <taxon>Theropoda</taxon>
        <taxon>Coelurosauria</taxon>
        <taxon>Aves</taxon>
        <taxon>Neognathae</taxon>
        <taxon>Neoaves</taxon>
        <taxon>Telluraves</taxon>
        <taxon>Australaves</taxon>
        <taxon>Passeriformes</taxon>
        <taxon>Acanthisittidae</taxon>
        <taxon>Acanthisitta</taxon>
    </lineage>
</organism>
<dbReference type="PANTHER" id="PTHR12420:SF47">
    <property type="entry name" value="PHD FINGER PROTEIN 7"/>
    <property type="match status" value="1"/>
</dbReference>
<dbReference type="Pfam" id="PF26054">
    <property type="entry name" value="PHD_G2E3"/>
    <property type="match status" value="1"/>
</dbReference>
<keyword evidence="8" id="KW-1185">Reference proteome</keyword>
<proteinExistence type="predicted"/>
<keyword evidence="1" id="KW-0479">Metal-binding</keyword>
<dbReference type="InterPro" id="IPR059102">
    <property type="entry name" value="PHD_PHF7/G2E3-like"/>
</dbReference>
<dbReference type="PANTHER" id="PTHR12420">
    <property type="entry name" value="PHD FINGER PROTEIN"/>
    <property type="match status" value="1"/>
</dbReference>
<feature type="domain" description="PHD-type" evidence="6">
    <location>
        <begin position="1"/>
        <end position="110"/>
    </location>
</feature>
<feature type="non-terminal residue" evidence="7">
    <location>
        <position position="1"/>
    </location>
</feature>
<evidence type="ECO:0000256" key="2">
    <source>
        <dbReference type="ARBA" id="ARBA00022771"/>
    </source>
</evidence>
<keyword evidence="2 4" id="KW-0863">Zinc-finger</keyword>
<dbReference type="InterPro" id="IPR011011">
    <property type="entry name" value="Znf_FYVE_PHD"/>
</dbReference>
<sequence>VCMLCRRAEVDLNICGDMTVCPGLCVHTYCMVLASGLLLPRNRSNFRLGDVRRVIREAVKKCCFVCGKTGAAITCWDTGCSRSFHLPCATQGQCVTQFFGLYRSFCPEHRPQQAAQPWHKGHNTCSICLNAVELQTSYGTMACPVCQDARFHRLCIQRLALQAGIAFRCPHCRNQEPFMTEMLTMGIQVLKRPQAWQSNEVRQPDPKYITCDASKCLCPQRRQHTEEQGPWELLLCSSCTTTGTHRYCSFVGPLTDSWMCQKC</sequence>
<dbReference type="InterPro" id="IPR034732">
    <property type="entry name" value="EPHD"/>
</dbReference>
<dbReference type="InterPro" id="IPR013083">
    <property type="entry name" value="Znf_RING/FYVE/PHD"/>
</dbReference>
<dbReference type="Proteomes" id="UP000053537">
    <property type="component" value="Unassembled WGS sequence"/>
</dbReference>
<accession>A0A091MQR2</accession>
<dbReference type="SUPFAM" id="SSF57903">
    <property type="entry name" value="FYVE/PHD zinc finger"/>
    <property type="match status" value="1"/>
</dbReference>
<evidence type="ECO:0000256" key="3">
    <source>
        <dbReference type="ARBA" id="ARBA00022833"/>
    </source>
</evidence>
<dbReference type="InterPro" id="IPR001965">
    <property type="entry name" value="Znf_PHD"/>
</dbReference>
<dbReference type="EMBL" id="KK835550">
    <property type="protein sequence ID" value="KFP79761.1"/>
    <property type="molecule type" value="Genomic_DNA"/>
</dbReference>
<feature type="domain" description="RING-type" evidence="5">
    <location>
        <begin position="125"/>
        <end position="173"/>
    </location>
</feature>
<reference evidence="7 8" key="1">
    <citation type="submission" date="2014-04" db="EMBL/GenBank/DDBJ databases">
        <title>Genome evolution of avian class.</title>
        <authorList>
            <person name="Zhang G."/>
            <person name="Li C."/>
        </authorList>
    </citation>
    <scope>NUCLEOTIDE SEQUENCE [LARGE SCALE GENOMIC DNA]</scope>
    <source>
        <strain evidence="7">BGI_N310</strain>
    </source>
</reference>
<feature type="non-terminal residue" evidence="7">
    <location>
        <position position="263"/>
    </location>
</feature>